<dbReference type="InterPro" id="IPR052159">
    <property type="entry name" value="Competence_DNA_uptake"/>
</dbReference>
<dbReference type="eggNOG" id="COG2333">
    <property type="taxonomic scope" value="Bacteria"/>
</dbReference>
<feature type="transmembrane region" description="Helical" evidence="7">
    <location>
        <begin position="585"/>
        <end position="603"/>
    </location>
</feature>
<feature type="domain" description="Metallo-beta-lactamase" evidence="8">
    <location>
        <begin position="662"/>
        <end position="905"/>
    </location>
</feature>
<evidence type="ECO:0000256" key="5">
    <source>
        <dbReference type="ARBA" id="ARBA00023136"/>
    </source>
</evidence>
<dbReference type="Gene3D" id="3.60.15.10">
    <property type="entry name" value="Ribonuclease Z/Hydroxyacylglutathione hydrolase-like"/>
    <property type="match status" value="1"/>
</dbReference>
<gene>
    <name evidence="9" type="ordered locus">Tmar_2195</name>
</gene>
<dbReference type="RefSeq" id="WP_013496575.1">
    <property type="nucleotide sequence ID" value="NC_014831.1"/>
</dbReference>
<feature type="transmembrane region" description="Helical" evidence="7">
    <location>
        <begin position="435"/>
        <end position="456"/>
    </location>
</feature>
<dbReference type="Pfam" id="PF03772">
    <property type="entry name" value="Competence"/>
    <property type="match status" value="1"/>
</dbReference>
<feature type="transmembrane region" description="Helical" evidence="7">
    <location>
        <begin position="624"/>
        <end position="644"/>
    </location>
</feature>
<dbReference type="Proteomes" id="UP000008915">
    <property type="component" value="Chromosome"/>
</dbReference>
<dbReference type="PANTHER" id="PTHR30619:SF1">
    <property type="entry name" value="RECOMBINATION PROTEIN 2"/>
    <property type="match status" value="1"/>
</dbReference>
<dbReference type="EMBL" id="CP002344">
    <property type="protein sequence ID" value="ADU52275.1"/>
    <property type="molecule type" value="Genomic_DNA"/>
</dbReference>
<reference evidence="10" key="2">
    <citation type="journal article" date="2010" name="Stand. Genomic Sci.">
        <title>Complete genome sequence of Thermaerobacter marianensis type strain (7p75aT).</title>
        <authorList>
            <person name="Han C."/>
            <person name="Gu W."/>
            <person name="Zhang X."/>
            <person name="Lapidus A."/>
            <person name="Nolan M."/>
            <person name="Copeland A."/>
            <person name="Lucas S."/>
            <person name="Glavina Del Rio T."/>
            <person name="Tice H."/>
            <person name="Cheng J."/>
            <person name="Tapia R."/>
            <person name="Goodwin L."/>
            <person name="Pitluck S."/>
            <person name="Pagani I."/>
            <person name="Ivanova N."/>
            <person name="Mavromatis K."/>
            <person name="Mikhailova N."/>
            <person name="Pati A."/>
            <person name="Chen A."/>
            <person name="Palaniappan K."/>
            <person name="Land M."/>
            <person name="Hauser L."/>
            <person name="Chang Y."/>
            <person name="Jeffries C."/>
            <person name="Schneider S."/>
            <person name="Rohde M."/>
            <person name="Goker M."/>
            <person name="Pukall R."/>
            <person name="Woyke T."/>
            <person name="Bristow J."/>
            <person name="Eisen J."/>
            <person name="Markowitz V."/>
            <person name="Hugenholtz P."/>
            <person name="Kyrpides N."/>
            <person name="Klenk H."/>
            <person name="Detter J."/>
        </authorList>
    </citation>
    <scope>NUCLEOTIDE SEQUENCE [LARGE SCALE GENOMIC DNA]</scope>
    <source>
        <strain evidence="10">ATCC 700841 / DSM 12885 / JCM 10246 / 7p75a</strain>
    </source>
</reference>
<dbReference type="Pfam" id="PF00753">
    <property type="entry name" value="Lactamase_B"/>
    <property type="match status" value="1"/>
</dbReference>
<dbReference type="SMART" id="SM00849">
    <property type="entry name" value="Lactamase_B"/>
    <property type="match status" value="1"/>
</dbReference>
<evidence type="ECO:0000313" key="9">
    <source>
        <dbReference type="EMBL" id="ADU52275.1"/>
    </source>
</evidence>
<reference evidence="9 10" key="1">
    <citation type="journal article" date="2010" name="Stand. Genomic Sci.">
        <title>Complete genome sequence of Thermaerobacter marianensis type strain (7p75a).</title>
        <authorList>
            <person name="Han C."/>
            <person name="Gu W."/>
            <person name="Zhang X."/>
            <person name="Lapidus A."/>
            <person name="Nolan M."/>
            <person name="Copeland A."/>
            <person name="Lucas S."/>
            <person name="Del Rio T.G."/>
            <person name="Tice H."/>
            <person name="Cheng J.F."/>
            <person name="Tapia R."/>
            <person name="Goodwin L."/>
            <person name="Pitluck S."/>
            <person name="Pagani I."/>
            <person name="Ivanova N."/>
            <person name="Mavromatis K."/>
            <person name="Mikhailova N."/>
            <person name="Pati A."/>
            <person name="Chen A."/>
            <person name="Palaniappan K."/>
            <person name="Land M."/>
            <person name="Hauser L."/>
            <person name="Chang Y.J."/>
            <person name="Jeffries C.D."/>
            <person name="Schneider S."/>
            <person name="Rohde M."/>
            <person name="Goker M."/>
            <person name="Pukall R."/>
            <person name="Woyke T."/>
            <person name="Bristow J."/>
            <person name="Eisen J.A."/>
            <person name="Markowitz V."/>
            <person name="Hugenholtz P."/>
            <person name="Kyrpides N.C."/>
            <person name="Klenk H.P."/>
            <person name="Detter J.C."/>
        </authorList>
    </citation>
    <scope>NUCLEOTIDE SEQUENCE [LARGE SCALE GENOMIC DNA]</scope>
    <source>
        <strain evidence="10">ATCC 700841 / DSM 12885 / JCM 10246 / 7p75a</strain>
    </source>
</reference>
<organism evidence="9 10">
    <name type="scientific">Thermaerobacter marianensis (strain ATCC 700841 / DSM 12885 / JCM 10246 / 7p75a)</name>
    <dbReference type="NCBI Taxonomy" id="644966"/>
    <lineage>
        <taxon>Bacteria</taxon>
        <taxon>Bacillati</taxon>
        <taxon>Bacillota</taxon>
        <taxon>Clostridia</taxon>
        <taxon>Eubacteriales</taxon>
        <taxon>Clostridiales Family XVII. Incertae Sedis</taxon>
        <taxon>Thermaerobacter</taxon>
    </lineage>
</organism>
<keyword evidence="4 7" id="KW-1133">Transmembrane helix</keyword>
<dbReference type="InterPro" id="IPR036866">
    <property type="entry name" value="RibonucZ/Hydroxyglut_hydro"/>
</dbReference>
<comment type="subcellular location">
    <subcellularLocation>
        <location evidence="1">Cell membrane</location>
        <topology evidence="1">Multi-pass membrane protein</topology>
    </subcellularLocation>
</comment>
<feature type="transmembrane region" description="Helical" evidence="7">
    <location>
        <begin position="7"/>
        <end position="26"/>
    </location>
</feature>
<dbReference type="KEGG" id="tmr:Tmar_2195"/>
<name>E6SKB7_THEM7</name>
<proteinExistence type="predicted"/>
<dbReference type="OrthoDB" id="9761531at2"/>
<dbReference type="InterPro" id="IPR004477">
    <property type="entry name" value="ComEC_N"/>
</dbReference>
<feature type="region of interest" description="Disordered" evidence="6">
    <location>
        <begin position="807"/>
        <end position="834"/>
    </location>
</feature>
<keyword evidence="3 7" id="KW-0812">Transmembrane</keyword>
<dbReference type="InterPro" id="IPR035681">
    <property type="entry name" value="ComA-like_MBL"/>
</dbReference>
<dbReference type="STRING" id="644966.Tmar_2195"/>
<dbReference type="InterPro" id="IPR001279">
    <property type="entry name" value="Metallo-B-lactamas"/>
</dbReference>
<feature type="transmembrane region" description="Helical" evidence="7">
    <location>
        <begin position="523"/>
        <end position="545"/>
    </location>
</feature>
<evidence type="ECO:0000256" key="4">
    <source>
        <dbReference type="ARBA" id="ARBA00022989"/>
    </source>
</evidence>
<dbReference type="HOGENOM" id="CLU_010363_2_1_9"/>
<protein>
    <submittedName>
        <fullName evidence="9">DNA internalization-related competence protein ComEC/Rec2</fullName>
    </submittedName>
</protein>
<feature type="transmembrane region" description="Helical" evidence="7">
    <location>
        <begin position="477"/>
        <end position="503"/>
    </location>
</feature>
<dbReference type="AlphaFoldDB" id="E6SKB7"/>
<evidence type="ECO:0000256" key="3">
    <source>
        <dbReference type="ARBA" id="ARBA00022692"/>
    </source>
</evidence>
<accession>E6SKB7</accession>
<dbReference type="GO" id="GO:0005886">
    <property type="term" value="C:plasma membrane"/>
    <property type="evidence" value="ECO:0007669"/>
    <property type="project" value="UniProtKB-SubCell"/>
</dbReference>
<sequence length="969" mass="97523">MGLRLGWAVAYGAAIGLWTLVRWPAYHAGPPPETGTPAGPLVEAAVLGLVTAGIAALAGGRWQALRAQAPARPAAPRGGPPPAVSEAGAAWASSGPAARPWGGVILVGLAAAAGWLAPEAWTRAAWRPAPWEGAGEIAVTGRLLAPDVMAVDTVAGVAVATRLRLDWPAGGAGTGALPSPRPPADQGPGGGSLAPGSGQRVAVWGTLRRLRPATNPGGYDARAAGLREGFAYELRVARWSRLAPVQDAPGTGPASGPRPDAGPVGEGRGAGAPPGPPAVAGAPDGGSALATLRQALLDGLERALPPGPRGVAAALLLDERQGLSATAREALAATGLIHALAVSGQHVAMAAALAAWLAGRAGWLPGRRRLAVAAVVVLYAGLTGGPPSVLRATATFLLGEGARAVGRPVTPLEVLAWAAFVQAAFRPLVFLDPGFQLSFAATAGLILLAGPLQRAWRRRWRRWAAAAGTRARLPLHLAGWAGDALAVTLAAQVAVVPVQVALFGRLPLLALVANLVVVPLSGAGLAAAAAAAVVGAMAAVLPLPAAWEEPAAALSRAAGWPAAVCLTAMVRVAMVAGALPAASGGLAAAAAGWLAFAAGWVLWRLGDPRPAYARRLRPVRLAPGWVLAPAGVAVAAAVAVSALVQKPPPPGTWVAWFLDVGQGDAVLLRFPGGGAALVDTGGKALAVPAGAPDGSGPGPDRYWPGRPPAIPDAVGEGVTVPVVRRLLGRGPDLLVVTHADRDHAGGAGAVLERLGAGRVWLGGVPGASLDRALVELAARRRVPLQRPEAGWTWQPAPGCRLEVLHPARPSGPEVRPAGAAAEGSRSAGGGTEENNRSVVLRVGCGGPRLLQTGDLEQAGEAALLARGTDVAAEVLKVSHHGSRGATSAAFLAAVRPRLAIVSVGPNPYGLPHVETLARLRRAGIPVLRTDRSGAIRIQAEPSGRLIVQAMIPESLPPLGGEAAQPALGR</sequence>
<feature type="region of interest" description="Disordered" evidence="6">
    <location>
        <begin position="69"/>
        <end position="88"/>
    </location>
</feature>
<evidence type="ECO:0000256" key="7">
    <source>
        <dbReference type="SAM" id="Phobius"/>
    </source>
</evidence>
<dbReference type="PANTHER" id="PTHR30619">
    <property type="entry name" value="DNA INTERNALIZATION/COMPETENCE PROTEIN COMEC/REC2"/>
    <property type="match status" value="1"/>
</dbReference>
<dbReference type="NCBIfam" id="TIGR00360">
    <property type="entry name" value="ComEC_N-term"/>
    <property type="match status" value="1"/>
</dbReference>
<keyword evidence="2" id="KW-1003">Cell membrane</keyword>
<evidence type="ECO:0000256" key="6">
    <source>
        <dbReference type="SAM" id="MobiDB-lite"/>
    </source>
</evidence>
<feature type="transmembrane region" description="Helical" evidence="7">
    <location>
        <begin position="370"/>
        <end position="390"/>
    </location>
</feature>
<feature type="transmembrane region" description="Helical" evidence="7">
    <location>
        <begin position="557"/>
        <end position="579"/>
    </location>
</feature>
<dbReference type="eggNOG" id="COG0658">
    <property type="taxonomic scope" value="Bacteria"/>
</dbReference>
<evidence type="ECO:0000256" key="2">
    <source>
        <dbReference type="ARBA" id="ARBA00022475"/>
    </source>
</evidence>
<evidence type="ECO:0000313" key="10">
    <source>
        <dbReference type="Proteomes" id="UP000008915"/>
    </source>
</evidence>
<feature type="transmembrane region" description="Helical" evidence="7">
    <location>
        <begin position="38"/>
        <end position="58"/>
    </location>
</feature>
<feature type="region of interest" description="Disordered" evidence="6">
    <location>
        <begin position="171"/>
        <end position="198"/>
    </location>
</feature>
<dbReference type="CDD" id="cd07731">
    <property type="entry name" value="ComA-like_MBL-fold"/>
    <property type="match status" value="1"/>
</dbReference>
<evidence type="ECO:0000256" key="1">
    <source>
        <dbReference type="ARBA" id="ARBA00004651"/>
    </source>
</evidence>
<keyword evidence="10" id="KW-1185">Reference proteome</keyword>
<keyword evidence="5 7" id="KW-0472">Membrane</keyword>
<feature type="region of interest" description="Disordered" evidence="6">
    <location>
        <begin position="245"/>
        <end position="285"/>
    </location>
</feature>
<dbReference type="SUPFAM" id="SSF56281">
    <property type="entry name" value="Metallo-hydrolase/oxidoreductase"/>
    <property type="match status" value="1"/>
</dbReference>
<evidence type="ECO:0000259" key="8">
    <source>
        <dbReference type="SMART" id="SM00849"/>
    </source>
</evidence>